<evidence type="ECO:0000313" key="1">
    <source>
        <dbReference type="EMBL" id="KKK58898.1"/>
    </source>
</evidence>
<sequence length="342" mass="37915">MAVETRGYTTTDGIDLNEILYGTVLPVIDIYNAEEVLDIRAMLCSDHDESYVKFDSSGHWKFQKLGEGEKPQSKKKVWGKFQKDTEKFGLDIGYTFDWLMSEMSSSEEVVRLARKAVSRDRALQTAVILDEALTDDGGSAGGFYNGNFSANENMQTPPTFGQNSFNANHNHYVASGSASLTLATITSMKEHIKQHGYKQMVWGLCNADMIKKIEDLAAWSTTSNVPNPIIDKVAVDGFAGRMLGIDWKETEWMPDDYLFIIGTGGDDAGKPLRYIQKKNPSAKGLILTPGSYDSRYPIIDADYLHWLEALVVARGAGIIYQLTTGSYSSPDLLTNVVDAETR</sequence>
<accession>A0A0F8WQJ3</accession>
<organism evidence="1">
    <name type="scientific">marine sediment metagenome</name>
    <dbReference type="NCBI Taxonomy" id="412755"/>
    <lineage>
        <taxon>unclassified sequences</taxon>
        <taxon>metagenomes</taxon>
        <taxon>ecological metagenomes</taxon>
    </lineage>
</organism>
<dbReference type="EMBL" id="LAZR01063745">
    <property type="protein sequence ID" value="KKK58898.1"/>
    <property type="molecule type" value="Genomic_DNA"/>
</dbReference>
<gene>
    <name evidence="1" type="ORF">LCGC14_3039790</name>
</gene>
<dbReference type="AlphaFoldDB" id="A0A0F8WQJ3"/>
<protein>
    <submittedName>
        <fullName evidence="1">Uncharacterized protein</fullName>
    </submittedName>
</protein>
<reference evidence="1" key="1">
    <citation type="journal article" date="2015" name="Nature">
        <title>Complex archaea that bridge the gap between prokaryotes and eukaryotes.</title>
        <authorList>
            <person name="Spang A."/>
            <person name="Saw J.H."/>
            <person name="Jorgensen S.L."/>
            <person name="Zaremba-Niedzwiedzka K."/>
            <person name="Martijn J."/>
            <person name="Lind A.E."/>
            <person name="van Eijk R."/>
            <person name="Schleper C."/>
            <person name="Guy L."/>
            <person name="Ettema T.J."/>
        </authorList>
    </citation>
    <scope>NUCLEOTIDE SEQUENCE</scope>
</reference>
<name>A0A0F8WQJ3_9ZZZZ</name>
<comment type="caution">
    <text evidence="1">The sequence shown here is derived from an EMBL/GenBank/DDBJ whole genome shotgun (WGS) entry which is preliminary data.</text>
</comment>
<proteinExistence type="predicted"/>